<dbReference type="Proteomes" id="UP000697127">
    <property type="component" value="Unassembled WGS sequence"/>
</dbReference>
<comment type="caution">
    <text evidence="1">The sequence shown here is derived from an EMBL/GenBank/DDBJ whole genome shotgun (WGS) entry which is preliminary data.</text>
</comment>
<sequence length="158" mass="17645">MIIDYMIIEVLTSYIYSWSTLRGNIKISTRTATTPERSYLIVIDNPVGIFSTNKEEPQVKEGAPINATKACETTHDNITQLINDNKTDSTEEATVSTETTIRITTFTESNRKISPLSASSKLYGLLTRTFTLWISSNENLTACAKSSVIIELLKFLLL</sequence>
<protein>
    <submittedName>
        <fullName evidence="1">Uncharacterized protein</fullName>
    </submittedName>
</protein>
<gene>
    <name evidence="1" type="ORF">C6P40_004481</name>
</gene>
<proteinExistence type="predicted"/>
<keyword evidence="2" id="KW-1185">Reference proteome</keyword>
<accession>A0A9P6WFR5</accession>
<evidence type="ECO:0000313" key="2">
    <source>
        <dbReference type="Proteomes" id="UP000697127"/>
    </source>
</evidence>
<evidence type="ECO:0000313" key="1">
    <source>
        <dbReference type="EMBL" id="KAG0686320.1"/>
    </source>
</evidence>
<name>A0A9P6WFR5_9ASCO</name>
<reference evidence="1" key="1">
    <citation type="submission" date="2020-11" db="EMBL/GenBank/DDBJ databases">
        <title>Kefir isolates.</title>
        <authorList>
            <person name="Marcisauskas S."/>
            <person name="Kim Y."/>
            <person name="Blasche S."/>
        </authorList>
    </citation>
    <scope>NUCLEOTIDE SEQUENCE</scope>
    <source>
        <strain evidence="1">Olga-1</strain>
    </source>
</reference>
<organism evidence="1 2">
    <name type="scientific">Pichia californica</name>
    <dbReference type="NCBI Taxonomy" id="460514"/>
    <lineage>
        <taxon>Eukaryota</taxon>
        <taxon>Fungi</taxon>
        <taxon>Dikarya</taxon>
        <taxon>Ascomycota</taxon>
        <taxon>Saccharomycotina</taxon>
        <taxon>Pichiomycetes</taxon>
        <taxon>Pichiales</taxon>
        <taxon>Pichiaceae</taxon>
        <taxon>Pichia</taxon>
    </lineage>
</organism>
<dbReference type="EMBL" id="PUHW01000606">
    <property type="protein sequence ID" value="KAG0686320.1"/>
    <property type="molecule type" value="Genomic_DNA"/>
</dbReference>
<dbReference type="AlphaFoldDB" id="A0A9P6WFR5"/>